<accession>A0A8T0S367</accession>
<name>A0A8T0S367_PANVG</name>
<dbReference type="Proteomes" id="UP000823388">
    <property type="component" value="Chromosome 5N"/>
</dbReference>
<feature type="compositionally biased region" description="Low complexity" evidence="1">
    <location>
        <begin position="101"/>
        <end position="116"/>
    </location>
</feature>
<comment type="caution">
    <text evidence="2">The sequence shown here is derived from an EMBL/GenBank/DDBJ whole genome shotgun (WGS) entry which is preliminary data.</text>
</comment>
<gene>
    <name evidence="2" type="ORF">PVAP13_5NG590486</name>
</gene>
<reference evidence="2" key="1">
    <citation type="submission" date="2020-05" db="EMBL/GenBank/DDBJ databases">
        <title>WGS assembly of Panicum virgatum.</title>
        <authorList>
            <person name="Lovell J.T."/>
            <person name="Jenkins J."/>
            <person name="Shu S."/>
            <person name="Juenger T.E."/>
            <person name="Schmutz J."/>
        </authorList>
    </citation>
    <scope>NUCLEOTIDE SEQUENCE</scope>
    <source>
        <strain evidence="2">AP13</strain>
    </source>
</reference>
<dbReference type="EMBL" id="CM029046">
    <property type="protein sequence ID" value="KAG2591253.1"/>
    <property type="molecule type" value="Genomic_DNA"/>
</dbReference>
<feature type="region of interest" description="Disordered" evidence="1">
    <location>
        <begin position="65"/>
        <end position="138"/>
    </location>
</feature>
<feature type="compositionally biased region" description="Basic residues" evidence="1">
    <location>
        <begin position="87"/>
        <end position="100"/>
    </location>
</feature>
<dbReference type="AlphaFoldDB" id="A0A8T0S367"/>
<feature type="compositionally biased region" description="Basic residues" evidence="1">
    <location>
        <begin position="117"/>
        <end position="134"/>
    </location>
</feature>
<protein>
    <submittedName>
        <fullName evidence="2">Uncharacterized protein</fullName>
    </submittedName>
</protein>
<proteinExistence type="predicted"/>
<organism evidence="2 3">
    <name type="scientific">Panicum virgatum</name>
    <name type="common">Blackwell switchgrass</name>
    <dbReference type="NCBI Taxonomy" id="38727"/>
    <lineage>
        <taxon>Eukaryota</taxon>
        <taxon>Viridiplantae</taxon>
        <taxon>Streptophyta</taxon>
        <taxon>Embryophyta</taxon>
        <taxon>Tracheophyta</taxon>
        <taxon>Spermatophyta</taxon>
        <taxon>Magnoliopsida</taxon>
        <taxon>Liliopsida</taxon>
        <taxon>Poales</taxon>
        <taxon>Poaceae</taxon>
        <taxon>PACMAD clade</taxon>
        <taxon>Panicoideae</taxon>
        <taxon>Panicodae</taxon>
        <taxon>Paniceae</taxon>
        <taxon>Panicinae</taxon>
        <taxon>Panicum</taxon>
        <taxon>Panicum sect. Hiantes</taxon>
    </lineage>
</organism>
<sequence>MGQSGSALNKKTGVRVVMSIDPNRPWGRSNASADALLPFQLATAPPHLPSRQRRPSSVLCFSCPARLRRRQEGGSQGQPSPQPPRPSRPRQAKAAAKPKKSAATAKPKKTAAAAAGTKRKASEKKVVAKPKKSPVAKPPAWSRISRAASVMVIHVTTNGSYFYELLGAPWNVLSC</sequence>
<evidence type="ECO:0000256" key="1">
    <source>
        <dbReference type="SAM" id="MobiDB-lite"/>
    </source>
</evidence>
<evidence type="ECO:0000313" key="2">
    <source>
        <dbReference type="EMBL" id="KAG2591253.1"/>
    </source>
</evidence>
<keyword evidence="3" id="KW-1185">Reference proteome</keyword>
<evidence type="ECO:0000313" key="3">
    <source>
        <dbReference type="Proteomes" id="UP000823388"/>
    </source>
</evidence>